<protein>
    <submittedName>
        <fullName evidence="2">Putative ovule protein</fullName>
    </submittedName>
</protein>
<evidence type="ECO:0000256" key="1">
    <source>
        <dbReference type="SAM" id="MobiDB-lite"/>
    </source>
</evidence>
<dbReference type="AlphaFoldDB" id="A0A0V0IUM9"/>
<name>A0A0V0IUM9_SOLCH</name>
<proteinExistence type="predicted"/>
<accession>A0A0V0IUM9</accession>
<feature type="region of interest" description="Disordered" evidence="1">
    <location>
        <begin position="54"/>
        <end position="78"/>
    </location>
</feature>
<sequence>MGAGCSLLFLCTDGEGRSGGTGCWISPVLAGHWWLSSPTVGAAGPARRWLLDGRGKRAKGEEERGTTGEGRKRGGEERVAGYCCRRRRERR</sequence>
<organism evidence="2">
    <name type="scientific">Solanum chacoense</name>
    <name type="common">Chaco potato</name>
    <dbReference type="NCBI Taxonomy" id="4108"/>
    <lineage>
        <taxon>Eukaryota</taxon>
        <taxon>Viridiplantae</taxon>
        <taxon>Streptophyta</taxon>
        <taxon>Embryophyta</taxon>
        <taxon>Tracheophyta</taxon>
        <taxon>Spermatophyta</taxon>
        <taxon>Magnoliopsida</taxon>
        <taxon>eudicotyledons</taxon>
        <taxon>Gunneridae</taxon>
        <taxon>Pentapetalae</taxon>
        <taxon>asterids</taxon>
        <taxon>lamiids</taxon>
        <taxon>Solanales</taxon>
        <taxon>Solanaceae</taxon>
        <taxon>Solanoideae</taxon>
        <taxon>Solaneae</taxon>
        <taxon>Solanum</taxon>
    </lineage>
</organism>
<reference evidence="2" key="1">
    <citation type="submission" date="2015-12" db="EMBL/GenBank/DDBJ databases">
        <title>Gene expression during late stages of embryo sac development: a critical building block for successful pollen-pistil interactions.</title>
        <authorList>
            <person name="Liu Y."/>
            <person name="Joly V."/>
            <person name="Sabar M."/>
            <person name="Matton D.P."/>
        </authorList>
    </citation>
    <scope>NUCLEOTIDE SEQUENCE</scope>
</reference>
<dbReference type="EMBL" id="GEDG01002675">
    <property type="protein sequence ID" value="JAP35721.1"/>
    <property type="molecule type" value="Transcribed_RNA"/>
</dbReference>
<evidence type="ECO:0000313" key="2">
    <source>
        <dbReference type="EMBL" id="JAP35721.1"/>
    </source>
</evidence>